<reference evidence="4" key="1">
    <citation type="submission" date="2025-08" db="UniProtKB">
        <authorList>
            <consortium name="RefSeq"/>
        </authorList>
    </citation>
    <scope>IDENTIFICATION</scope>
    <source>
        <tissue evidence="4">Whole sample</tissue>
    </source>
</reference>
<keyword evidence="3" id="KW-1185">Reference proteome</keyword>
<dbReference type="AlphaFoldDB" id="A0A8B8DEF4"/>
<protein>
    <submittedName>
        <fullName evidence="4">UPF0449 protein C19orf25 homolog</fullName>
    </submittedName>
</protein>
<dbReference type="OrthoDB" id="6129359at2759"/>
<evidence type="ECO:0000313" key="3">
    <source>
        <dbReference type="Proteomes" id="UP000694844"/>
    </source>
</evidence>
<name>A0A8B8DEF4_CRAVI</name>
<dbReference type="RefSeq" id="XP_022326517.1">
    <property type="nucleotide sequence ID" value="XM_022470809.1"/>
</dbReference>
<evidence type="ECO:0000313" key="4">
    <source>
        <dbReference type="RefSeq" id="XP_022326517.1"/>
    </source>
</evidence>
<dbReference type="GeneID" id="111126291"/>
<proteinExistence type="inferred from homology"/>
<dbReference type="Pfam" id="PF15136">
    <property type="entry name" value="UPF0449"/>
    <property type="match status" value="1"/>
</dbReference>
<dbReference type="PANTHER" id="PTHR34766">
    <property type="entry name" value="UPF0449 PROTEIN C19ORF25"/>
    <property type="match status" value="1"/>
</dbReference>
<sequence length="146" mass="16756">MLSFFKSESKAITIPDRPPPPSYEQIKEDVEATPDNDIMFRSRLRTESESSDEYFDALSEFDTSGDVDMEAEQERVYDQVVELLQLHQRLITAPESLESKLKKLKALGHDVSEAVTDLREMSQSFVHGTEETVEFIKNDHLEKTKS</sequence>
<dbReference type="PANTHER" id="PTHR34766:SF1">
    <property type="entry name" value="UPF0449 PROTEIN C19ORF25"/>
    <property type="match status" value="1"/>
</dbReference>
<dbReference type="KEGG" id="cvn:111126291"/>
<evidence type="ECO:0000256" key="1">
    <source>
        <dbReference type="ARBA" id="ARBA00006137"/>
    </source>
</evidence>
<gene>
    <name evidence="4" type="primary">LOC111126291</name>
</gene>
<accession>A0A8B8DEF4</accession>
<organism evidence="3 4">
    <name type="scientific">Crassostrea virginica</name>
    <name type="common">Eastern oyster</name>
    <dbReference type="NCBI Taxonomy" id="6565"/>
    <lineage>
        <taxon>Eukaryota</taxon>
        <taxon>Metazoa</taxon>
        <taxon>Spiralia</taxon>
        <taxon>Lophotrochozoa</taxon>
        <taxon>Mollusca</taxon>
        <taxon>Bivalvia</taxon>
        <taxon>Autobranchia</taxon>
        <taxon>Pteriomorphia</taxon>
        <taxon>Ostreida</taxon>
        <taxon>Ostreoidea</taxon>
        <taxon>Ostreidae</taxon>
        <taxon>Crassostrea</taxon>
    </lineage>
</organism>
<dbReference type="Proteomes" id="UP000694844">
    <property type="component" value="Chromosome 3"/>
</dbReference>
<evidence type="ECO:0000256" key="2">
    <source>
        <dbReference type="SAM" id="MobiDB-lite"/>
    </source>
</evidence>
<feature type="region of interest" description="Disordered" evidence="2">
    <location>
        <begin position="1"/>
        <end position="24"/>
    </location>
</feature>
<comment type="similarity">
    <text evidence="1">Belongs to the UPF0449 family.</text>
</comment>
<dbReference type="InterPro" id="IPR028227">
    <property type="entry name" value="UPF0449"/>
</dbReference>